<proteinExistence type="predicted"/>
<feature type="transmembrane region" description="Helical" evidence="1">
    <location>
        <begin position="57"/>
        <end position="77"/>
    </location>
</feature>
<sequence>MTPVPATRTLRDGLLLGVVFACIVLALVALDRRFFLDDYPPDIRSVVGDAAGSPSDLLIMVAFVLVFGTLLGGPLLSLRAARRERKSPLGFLPAFLHVAGLIVLVNVVDVVVTDWLVFCTLRPAFIVFPGTEGLPGYDDFFFHFKASFLELPSYLLTIGIAALVAGAFTLLDRRRPRPA</sequence>
<dbReference type="EMBL" id="CP012159">
    <property type="protein sequence ID" value="AKT37110.1"/>
    <property type="molecule type" value="Genomic_DNA"/>
</dbReference>
<feature type="transmembrane region" description="Helical" evidence="1">
    <location>
        <begin position="89"/>
        <end position="108"/>
    </location>
</feature>
<feature type="transmembrane region" description="Helical" evidence="1">
    <location>
        <begin position="151"/>
        <end position="171"/>
    </location>
</feature>
<keyword evidence="1" id="KW-1133">Transmembrane helix</keyword>
<organism evidence="2 3">
    <name type="scientific">Chondromyces crocatus</name>
    <dbReference type="NCBI Taxonomy" id="52"/>
    <lineage>
        <taxon>Bacteria</taxon>
        <taxon>Pseudomonadati</taxon>
        <taxon>Myxococcota</taxon>
        <taxon>Polyangia</taxon>
        <taxon>Polyangiales</taxon>
        <taxon>Polyangiaceae</taxon>
        <taxon>Chondromyces</taxon>
    </lineage>
</organism>
<keyword evidence="1" id="KW-0812">Transmembrane</keyword>
<evidence type="ECO:0000256" key="1">
    <source>
        <dbReference type="SAM" id="Phobius"/>
    </source>
</evidence>
<dbReference type="KEGG" id="ccro:CMC5_012380"/>
<keyword evidence="1" id="KW-0472">Membrane</keyword>
<reference evidence="2 3" key="1">
    <citation type="submission" date="2015-07" db="EMBL/GenBank/DDBJ databases">
        <title>Genome analysis of myxobacterium Chondromyces crocatus Cm c5 reveals a high potential for natural compound synthesis and the genetic basis for the loss of fruiting body formation.</title>
        <authorList>
            <person name="Zaburannyi N."/>
            <person name="Bunk B."/>
            <person name="Maier J."/>
            <person name="Overmann J."/>
            <person name="Mueller R."/>
        </authorList>
    </citation>
    <scope>NUCLEOTIDE SEQUENCE [LARGE SCALE GENOMIC DNA]</scope>
    <source>
        <strain evidence="2 3">Cm c5</strain>
    </source>
</reference>
<keyword evidence="3" id="KW-1185">Reference proteome</keyword>
<dbReference type="STRING" id="52.CMC5_012380"/>
<dbReference type="Proteomes" id="UP000067626">
    <property type="component" value="Chromosome"/>
</dbReference>
<evidence type="ECO:0000313" key="2">
    <source>
        <dbReference type="EMBL" id="AKT37110.1"/>
    </source>
</evidence>
<dbReference type="OrthoDB" id="5147731at2"/>
<evidence type="ECO:0000313" key="3">
    <source>
        <dbReference type="Proteomes" id="UP000067626"/>
    </source>
</evidence>
<name>A0A0K1E8C9_CHOCO</name>
<feature type="transmembrane region" description="Helical" evidence="1">
    <location>
        <begin position="12"/>
        <end position="30"/>
    </location>
</feature>
<dbReference type="RefSeq" id="WP_050429521.1">
    <property type="nucleotide sequence ID" value="NZ_CP012159.1"/>
</dbReference>
<dbReference type="AlphaFoldDB" id="A0A0K1E8C9"/>
<accession>A0A0K1E8C9</accession>
<protein>
    <submittedName>
        <fullName evidence="2">Uncharacterized protein</fullName>
    </submittedName>
</protein>
<gene>
    <name evidence="2" type="ORF">CMC5_012380</name>
</gene>